<evidence type="ECO:0000256" key="5">
    <source>
        <dbReference type="ARBA" id="ARBA00023239"/>
    </source>
</evidence>
<protein>
    <recommendedName>
        <fullName evidence="7">Orotidine-5'-phosphate decarboxylase</fullName>
        <ecNumber evidence="7">4.1.1.23</ecNumber>
    </recommendedName>
</protein>
<feature type="domain" description="Orotidine 5'-phosphate decarboxylase" evidence="8">
    <location>
        <begin position="17"/>
        <end position="261"/>
    </location>
</feature>
<name>A0A4Q2ELR0_9ACTN</name>
<keyword evidence="4" id="KW-0665">Pyrimidine biosynthesis</keyword>
<dbReference type="SUPFAM" id="SSF51366">
    <property type="entry name" value="Ribulose-phoshate binding barrel"/>
    <property type="match status" value="1"/>
</dbReference>
<keyword evidence="10" id="KW-1185">Reference proteome</keyword>
<proteinExistence type="inferred from homology"/>
<dbReference type="RefSeq" id="WP_129457480.1">
    <property type="nucleotide sequence ID" value="NZ_PPCV01000001.1"/>
</dbReference>
<keyword evidence="3" id="KW-0210">Decarboxylase</keyword>
<dbReference type="PANTHER" id="PTHR43375">
    <property type="entry name" value="OROTIDINE 5'-PHOSPHATE DECARBOXYLASE"/>
    <property type="match status" value="1"/>
</dbReference>
<evidence type="ECO:0000259" key="8">
    <source>
        <dbReference type="SMART" id="SM00934"/>
    </source>
</evidence>
<evidence type="ECO:0000256" key="6">
    <source>
        <dbReference type="ARBA" id="ARBA00049157"/>
    </source>
</evidence>
<dbReference type="NCBIfam" id="TIGR02127">
    <property type="entry name" value="pyrF_sub2"/>
    <property type="match status" value="1"/>
</dbReference>
<dbReference type="InterPro" id="IPR001754">
    <property type="entry name" value="OMPdeCOase_dom"/>
</dbReference>
<evidence type="ECO:0000256" key="2">
    <source>
        <dbReference type="ARBA" id="ARBA00008847"/>
    </source>
</evidence>
<dbReference type="InterPro" id="IPR011995">
    <property type="entry name" value="OMPdecase_type-2"/>
</dbReference>
<organism evidence="9 10">
    <name type="scientific">Propioniciclava flava</name>
    <dbReference type="NCBI Taxonomy" id="2072026"/>
    <lineage>
        <taxon>Bacteria</taxon>
        <taxon>Bacillati</taxon>
        <taxon>Actinomycetota</taxon>
        <taxon>Actinomycetes</taxon>
        <taxon>Propionibacteriales</taxon>
        <taxon>Propionibacteriaceae</taxon>
        <taxon>Propioniciclava</taxon>
    </lineage>
</organism>
<dbReference type="CDD" id="cd04725">
    <property type="entry name" value="OMP_decarboxylase_like"/>
    <property type="match status" value="1"/>
</dbReference>
<dbReference type="AlphaFoldDB" id="A0A4Q2ELR0"/>
<evidence type="ECO:0000313" key="10">
    <source>
        <dbReference type="Proteomes" id="UP000290624"/>
    </source>
</evidence>
<comment type="similarity">
    <text evidence="2">Belongs to the OMP decarboxylase family. Type 2 subfamily.</text>
</comment>
<dbReference type="PANTHER" id="PTHR43375:SF1">
    <property type="entry name" value="OROTIDINE 5'-PHOSPHATE DECARBOXYLASE"/>
    <property type="match status" value="1"/>
</dbReference>
<evidence type="ECO:0000256" key="4">
    <source>
        <dbReference type="ARBA" id="ARBA00022975"/>
    </source>
</evidence>
<accession>A0A4Q2ELR0</accession>
<dbReference type="GO" id="GO:0044205">
    <property type="term" value="P:'de novo' UMP biosynthetic process"/>
    <property type="evidence" value="ECO:0007669"/>
    <property type="project" value="UniProtKB-UniPathway"/>
</dbReference>
<gene>
    <name evidence="9" type="primary">pyrF</name>
    <name evidence="9" type="ORF">C1706_01805</name>
</gene>
<dbReference type="EC" id="4.1.1.23" evidence="7"/>
<evidence type="ECO:0000256" key="3">
    <source>
        <dbReference type="ARBA" id="ARBA00022793"/>
    </source>
</evidence>
<evidence type="ECO:0000256" key="7">
    <source>
        <dbReference type="NCBIfam" id="TIGR02127"/>
    </source>
</evidence>
<comment type="pathway">
    <text evidence="1">Pyrimidine metabolism; UMP biosynthesis via de novo pathway; UMP from orotate: step 2/2.</text>
</comment>
<dbReference type="EMBL" id="PPCV01000001">
    <property type="protein sequence ID" value="RXW33514.1"/>
    <property type="molecule type" value="Genomic_DNA"/>
</dbReference>
<dbReference type="GO" id="GO:0006207">
    <property type="term" value="P:'de novo' pyrimidine nucleobase biosynthetic process"/>
    <property type="evidence" value="ECO:0007669"/>
    <property type="project" value="InterPro"/>
</dbReference>
<reference evidence="9 10" key="1">
    <citation type="submission" date="2018-01" db="EMBL/GenBank/DDBJ databases">
        <title>Lactibacter flavus gen. nov., sp. nov., a novel bacterium of the family Propionibacteriaceae isolated from raw milk and dairy products.</title>
        <authorList>
            <person name="Wenning M."/>
            <person name="Breitenwieser F."/>
            <person name="Huptas C."/>
            <person name="von Neubeck M."/>
            <person name="Busse H.-J."/>
            <person name="Scherer S."/>
        </authorList>
    </citation>
    <scope>NUCLEOTIDE SEQUENCE [LARGE SCALE GENOMIC DNA]</scope>
    <source>
        <strain evidence="9 10">VG341</strain>
    </source>
</reference>
<sequence>MSTYHQRLSAVTAQRGNLCVGIDPHAALLSAWDLPLNADGLERYCRIVVEALGESVAVFKPQAAFFEVYGSAGIAVLERVLGDIAAAGALSIVDAKRGDIGSTMAAYAEAYLAPGSPLAGDAVTLSPYLGFDALTPAFERAIAFDRGVYVLARTSNPEGASVQLALGREGSVVQEIIDAAIELNSRARTRAIGLVVGGTHHALGCDLSEFNASILVPGIGAQGGRMEDLSGMFGPAHDKVLPMVGRAILQAGPDPAALRAKVASYVGV</sequence>
<dbReference type="InterPro" id="IPR013785">
    <property type="entry name" value="Aldolase_TIM"/>
</dbReference>
<dbReference type="SMART" id="SM00934">
    <property type="entry name" value="OMPdecase"/>
    <property type="match status" value="1"/>
</dbReference>
<dbReference type="Gene3D" id="3.20.20.70">
    <property type="entry name" value="Aldolase class I"/>
    <property type="match status" value="1"/>
</dbReference>
<dbReference type="UniPathway" id="UPA00070">
    <property type="reaction ID" value="UER00120"/>
</dbReference>
<dbReference type="OrthoDB" id="9808470at2"/>
<comment type="catalytic activity">
    <reaction evidence="6">
        <text>orotidine 5'-phosphate + H(+) = UMP + CO2</text>
        <dbReference type="Rhea" id="RHEA:11596"/>
        <dbReference type="ChEBI" id="CHEBI:15378"/>
        <dbReference type="ChEBI" id="CHEBI:16526"/>
        <dbReference type="ChEBI" id="CHEBI:57538"/>
        <dbReference type="ChEBI" id="CHEBI:57865"/>
        <dbReference type="EC" id="4.1.1.23"/>
    </reaction>
</comment>
<dbReference type="Proteomes" id="UP000290624">
    <property type="component" value="Unassembled WGS sequence"/>
</dbReference>
<evidence type="ECO:0000313" key="9">
    <source>
        <dbReference type="EMBL" id="RXW33514.1"/>
    </source>
</evidence>
<evidence type="ECO:0000256" key="1">
    <source>
        <dbReference type="ARBA" id="ARBA00004861"/>
    </source>
</evidence>
<comment type="caution">
    <text evidence="9">The sequence shown here is derived from an EMBL/GenBank/DDBJ whole genome shotgun (WGS) entry which is preliminary data.</text>
</comment>
<dbReference type="GO" id="GO:0004590">
    <property type="term" value="F:orotidine-5'-phosphate decarboxylase activity"/>
    <property type="evidence" value="ECO:0007669"/>
    <property type="project" value="UniProtKB-UniRule"/>
</dbReference>
<dbReference type="InterPro" id="IPR011060">
    <property type="entry name" value="RibuloseP-bd_barrel"/>
</dbReference>
<dbReference type="Pfam" id="PF00215">
    <property type="entry name" value="OMPdecase"/>
    <property type="match status" value="1"/>
</dbReference>
<keyword evidence="5" id="KW-0456">Lyase</keyword>